<comment type="caution">
    <text evidence="3">The sequence shown here is derived from an EMBL/GenBank/DDBJ whole genome shotgun (WGS) entry which is preliminary data.</text>
</comment>
<evidence type="ECO:0000256" key="2">
    <source>
        <dbReference type="SAM" id="Coils"/>
    </source>
</evidence>
<dbReference type="PANTHER" id="PTHR36536">
    <property type="entry name" value="UPF0111 PROTEIN HI_1603"/>
    <property type="match status" value="1"/>
</dbReference>
<dbReference type="InterPro" id="IPR002727">
    <property type="entry name" value="DUF47"/>
</dbReference>
<dbReference type="NCBIfam" id="TIGR00153">
    <property type="entry name" value="TIGR00153 family protein"/>
    <property type="match status" value="1"/>
</dbReference>
<dbReference type="EMBL" id="PFMR01000166">
    <property type="protein sequence ID" value="PIZ16799.1"/>
    <property type="molecule type" value="Genomic_DNA"/>
</dbReference>
<reference evidence="4" key="1">
    <citation type="submission" date="2017-09" db="EMBL/GenBank/DDBJ databases">
        <title>Depth-based differentiation of microbial function through sediment-hosted aquifers and enrichment of novel symbionts in the deep terrestrial subsurface.</title>
        <authorList>
            <person name="Probst A.J."/>
            <person name="Ladd B."/>
            <person name="Jarett J.K."/>
            <person name="Geller-Mcgrath D.E."/>
            <person name="Sieber C.M.K."/>
            <person name="Emerson J.B."/>
            <person name="Anantharaman K."/>
            <person name="Thomas B.C."/>
            <person name="Malmstrom R."/>
            <person name="Stieglmeier M."/>
            <person name="Klingl A."/>
            <person name="Woyke T."/>
            <person name="Ryan C.M."/>
            <person name="Banfield J.F."/>
        </authorList>
    </citation>
    <scope>NUCLEOTIDE SEQUENCE [LARGE SCALE GENOMIC DNA]</scope>
</reference>
<dbReference type="AlphaFoldDB" id="A0A2M7SBF2"/>
<dbReference type="SUPFAM" id="SSF109755">
    <property type="entry name" value="PhoU-like"/>
    <property type="match status" value="1"/>
</dbReference>
<dbReference type="InterPro" id="IPR018445">
    <property type="entry name" value="Put_Phosphate_transp_reg"/>
</dbReference>
<gene>
    <name evidence="3" type="ORF">COY52_06050</name>
</gene>
<comment type="similarity">
    <text evidence="1">Belongs to the UPF0111 family.</text>
</comment>
<evidence type="ECO:0000256" key="1">
    <source>
        <dbReference type="ARBA" id="ARBA00008591"/>
    </source>
</evidence>
<dbReference type="PANTHER" id="PTHR36536:SF3">
    <property type="entry name" value="UPF0111 PROTEIN HI_1603"/>
    <property type="match status" value="1"/>
</dbReference>
<keyword evidence="2" id="KW-0175">Coiled coil</keyword>
<dbReference type="Gene3D" id="1.20.58.220">
    <property type="entry name" value="Phosphate transport system protein phou homolog 2, domain 2"/>
    <property type="match status" value="1"/>
</dbReference>
<feature type="coiled-coil region" evidence="2">
    <location>
        <begin position="14"/>
        <end position="41"/>
    </location>
</feature>
<proteinExistence type="inferred from homology"/>
<accession>A0A2M7SBF2</accession>
<evidence type="ECO:0000313" key="3">
    <source>
        <dbReference type="EMBL" id="PIZ16799.1"/>
    </source>
</evidence>
<sequence>MRGEQRNILGWFGMEKEKEAMGNAQKQIEKVSETVTKMKEAFELFETGNIPACHEKIKEVSVAEHEADMIRREVMDHLSEGMFMPPDREDLVHLGKALDNIADWANAGARLLKVFDKKFSDEMCRKMVEFADIGVQAVSKLSEAILYMAKDVKKVLSLCTEVETLEEKGDDCTQELRGMLMKGSFDTPTLIMALELINCIEGVSDRAEDAADLVRLLIVKS</sequence>
<evidence type="ECO:0000313" key="4">
    <source>
        <dbReference type="Proteomes" id="UP000229307"/>
    </source>
</evidence>
<dbReference type="Proteomes" id="UP000229307">
    <property type="component" value="Unassembled WGS sequence"/>
</dbReference>
<organism evidence="3 4">
    <name type="scientific">Candidatus Desantisbacteria bacterium CG_4_10_14_0_8_um_filter_48_22</name>
    <dbReference type="NCBI Taxonomy" id="1974543"/>
    <lineage>
        <taxon>Bacteria</taxon>
        <taxon>Candidatus Desantisiibacteriota</taxon>
    </lineage>
</organism>
<protein>
    <submittedName>
        <fullName evidence="3">TIGR00153 family protein</fullName>
    </submittedName>
</protein>
<dbReference type="Pfam" id="PF01865">
    <property type="entry name" value="PhoU_div"/>
    <property type="match status" value="1"/>
</dbReference>
<name>A0A2M7SBF2_9BACT</name>
<dbReference type="InterPro" id="IPR038078">
    <property type="entry name" value="PhoU-like_sf"/>
</dbReference>